<reference evidence="1 2" key="1">
    <citation type="journal article" date="2017" name="Genome Biol.">
        <title>New reference genome sequences of hot pepper reveal the massive evolution of plant disease-resistance genes by retroduplication.</title>
        <authorList>
            <person name="Kim S."/>
            <person name="Park J."/>
            <person name="Yeom S.I."/>
            <person name="Kim Y.M."/>
            <person name="Seo E."/>
            <person name="Kim K.T."/>
            <person name="Kim M.S."/>
            <person name="Lee J.M."/>
            <person name="Cheong K."/>
            <person name="Shin H.S."/>
            <person name="Kim S.B."/>
            <person name="Han K."/>
            <person name="Lee J."/>
            <person name="Park M."/>
            <person name="Lee H.A."/>
            <person name="Lee H.Y."/>
            <person name="Lee Y."/>
            <person name="Oh S."/>
            <person name="Lee J.H."/>
            <person name="Choi E."/>
            <person name="Choi E."/>
            <person name="Lee S.E."/>
            <person name="Jeon J."/>
            <person name="Kim H."/>
            <person name="Choi G."/>
            <person name="Song H."/>
            <person name="Lee J."/>
            <person name="Lee S.C."/>
            <person name="Kwon J.K."/>
            <person name="Lee H.Y."/>
            <person name="Koo N."/>
            <person name="Hong Y."/>
            <person name="Kim R.W."/>
            <person name="Kang W.H."/>
            <person name="Huh J.H."/>
            <person name="Kang B.C."/>
            <person name="Yang T.J."/>
            <person name="Lee Y.H."/>
            <person name="Bennetzen J.L."/>
            <person name="Choi D."/>
        </authorList>
    </citation>
    <scope>NUCLEOTIDE SEQUENCE [LARGE SCALE GENOMIC DNA]</scope>
    <source>
        <strain evidence="2">cv. PBC81</strain>
    </source>
</reference>
<accession>A0A2G2VRM1</accession>
<proteinExistence type="predicted"/>
<reference evidence="2" key="2">
    <citation type="journal article" date="2017" name="J. Anim. Genet.">
        <title>Multiple reference genome sequences of hot pepper reveal the massive evolution of plant disease resistance genes by retroduplication.</title>
        <authorList>
            <person name="Kim S."/>
            <person name="Park J."/>
            <person name="Yeom S.-I."/>
            <person name="Kim Y.-M."/>
            <person name="Seo E."/>
            <person name="Kim K.-T."/>
            <person name="Kim M.-S."/>
            <person name="Lee J.M."/>
            <person name="Cheong K."/>
            <person name="Shin H.-S."/>
            <person name="Kim S.-B."/>
            <person name="Han K."/>
            <person name="Lee J."/>
            <person name="Park M."/>
            <person name="Lee H.-A."/>
            <person name="Lee H.-Y."/>
            <person name="Lee Y."/>
            <person name="Oh S."/>
            <person name="Lee J.H."/>
            <person name="Choi E."/>
            <person name="Choi E."/>
            <person name="Lee S.E."/>
            <person name="Jeon J."/>
            <person name="Kim H."/>
            <person name="Choi G."/>
            <person name="Song H."/>
            <person name="Lee J."/>
            <person name="Lee S.-C."/>
            <person name="Kwon J.-K."/>
            <person name="Lee H.-Y."/>
            <person name="Koo N."/>
            <person name="Hong Y."/>
            <person name="Kim R.W."/>
            <person name="Kang W.-H."/>
            <person name="Huh J.H."/>
            <person name="Kang B.-C."/>
            <person name="Yang T.-J."/>
            <person name="Lee Y.-H."/>
            <person name="Bennetzen J.L."/>
            <person name="Choi D."/>
        </authorList>
    </citation>
    <scope>NUCLEOTIDE SEQUENCE [LARGE SCALE GENOMIC DNA]</scope>
    <source>
        <strain evidence="2">cv. PBC81</strain>
    </source>
</reference>
<evidence type="ECO:0000313" key="1">
    <source>
        <dbReference type="EMBL" id="PHT35603.1"/>
    </source>
</evidence>
<dbReference type="EMBL" id="MLFT02000010">
    <property type="protein sequence ID" value="PHT35603.1"/>
    <property type="molecule type" value="Genomic_DNA"/>
</dbReference>
<dbReference type="AlphaFoldDB" id="A0A2G2VRM1"/>
<keyword evidence="2" id="KW-1185">Reference proteome</keyword>
<name>A0A2G2VRM1_CAPBA</name>
<evidence type="ECO:0000313" key="2">
    <source>
        <dbReference type="Proteomes" id="UP000224567"/>
    </source>
</evidence>
<dbReference type="Proteomes" id="UP000224567">
    <property type="component" value="Unassembled WGS sequence"/>
</dbReference>
<organism evidence="1 2">
    <name type="scientific">Capsicum baccatum</name>
    <name type="common">Peruvian pepper</name>
    <dbReference type="NCBI Taxonomy" id="33114"/>
    <lineage>
        <taxon>Eukaryota</taxon>
        <taxon>Viridiplantae</taxon>
        <taxon>Streptophyta</taxon>
        <taxon>Embryophyta</taxon>
        <taxon>Tracheophyta</taxon>
        <taxon>Spermatophyta</taxon>
        <taxon>Magnoliopsida</taxon>
        <taxon>eudicotyledons</taxon>
        <taxon>Gunneridae</taxon>
        <taxon>Pentapetalae</taxon>
        <taxon>asterids</taxon>
        <taxon>lamiids</taxon>
        <taxon>Solanales</taxon>
        <taxon>Solanaceae</taxon>
        <taxon>Solanoideae</taxon>
        <taxon>Capsiceae</taxon>
        <taxon>Capsicum</taxon>
    </lineage>
</organism>
<dbReference type="OrthoDB" id="1939000at2759"/>
<sequence length="197" mass="22169">MMVLRCVMAAFGQSLEGSSKVKIPEPKPFGGARSAKGLENFLWDMEQYLSTAQVVEMDKLNITTIKGLRRKGRGRKRDEMTRLTKSTTQLILEHQEQRENSNTKGFYPNRERVNVMLARNMNQGGGDEVVIALVNPLGVSLNHISLLIVVGESSNPFNPNGALIHREMKVDGNRMMAMVDTEPNILLWMPKLLQNMD</sequence>
<gene>
    <name evidence="1" type="ORF">CQW23_23303</name>
</gene>
<protein>
    <submittedName>
        <fullName evidence="1">Uncharacterized protein</fullName>
    </submittedName>
</protein>
<comment type="caution">
    <text evidence="1">The sequence shown here is derived from an EMBL/GenBank/DDBJ whole genome shotgun (WGS) entry which is preliminary data.</text>
</comment>